<evidence type="ECO:0000313" key="3">
    <source>
        <dbReference type="EMBL" id="AGZ50366.1"/>
    </source>
</evidence>
<feature type="transmembrane region" description="Helical" evidence="2">
    <location>
        <begin position="278"/>
        <end position="294"/>
    </location>
</feature>
<name>U5WR31_MYCKA</name>
<feature type="compositionally biased region" description="Basic and acidic residues" evidence="1">
    <location>
        <begin position="81"/>
        <end position="95"/>
    </location>
</feature>
<dbReference type="EMBL" id="CP006835">
    <property type="protein sequence ID" value="AGZ50366.1"/>
    <property type="molecule type" value="Genomic_DNA"/>
</dbReference>
<dbReference type="KEGG" id="mkn:MKAN_08810"/>
<evidence type="ECO:0000256" key="1">
    <source>
        <dbReference type="SAM" id="MobiDB-lite"/>
    </source>
</evidence>
<dbReference type="eggNOG" id="ENOG50334B8">
    <property type="taxonomic scope" value="Bacteria"/>
</dbReference>
<evidence type="ECO:0000256" key="2">
    <source>
        <dbReference type="SAM" id="Phobius"/>
    </source>
</evidence>
<keyword evidence="2" id="KW-0812">Transmembrane</keyword>
<feature type="transmembrane region" description="Helical" evidence="2">
    <location>
        <begin position="26"/>
        <end position="44"/>
    </location>
</feature>
<feature type="compositionally biased region" description="Acidic residues" evidence="1">
    <location>
        <begin position="189"/>
        <end position="203"/>
    </location>
</feature>
<feature type="region of interest" description="Disordered" evidence="1">
    <location>
        <begin position="74"/>
        <end position="109"/>
    </location>
</feature>
<accession>U5WR31</accession>
<gene>
    <name evidence="3" type="ORF">MKAN_08810</name>
</gene>
<feature type="transmembrane region" description="Helical" evidence="2">
    <location>
        <begin position="300"/>
        <end position="318"/>
    </location>
</feature>
<dbReference type="NCBIfam" id="NF045516">
    <property type="entry name" value="GlpR"/>
    <property type="match status" value="1"/>
</dbReference>
<dbReference type="Proteomes" id="UP000017786">
    <property type="component" value="Chromosome"/>
</dbReference>
<feature type="region of interest" description="Disordered" evidence="1">
    <location>
        <begin position="162"/>
        <end position="251"/>
    </location>
</feature>
<proteinExistence type="predicted"/>
<reference evidence="3 4" key="1">
    <citation type="submission" date="2013-10" db="EMBL/GenBank/DDBJ databases">
        <title>Genome sequence of Mycobacterium kansasii.</title>
        <authorList>
            <consortium name="McGill University Mycobacterium genome consortium"/>
            <person name="Veyrier F.J."/>
            <person name="Behr M.A."/>
        </authorList>
    </citation>
    <scope>NUCLEOTIDE SEQUENCE [LARGE SCALE GENOMIC DNA]</scope>
    <source>
        <strain evidence="3 4">ATCC 12478</strain>
    </source>
</reference>
<dbReference type="AlphaFoldDB" id="U5WR31"/>
<keyword evidence="2" id="KW-1133">Transmembrane helix</keyword>
<sequence>MTGRVGQRSAAWRKEQVTMPSIPQSLLWISLVVLWLFVLVPMLISKRDAVRRTSDVALATRVLNGGASARLLKRTGPAAGHRSDPHWKPEDDWGHEPVGQAEDDAEQDTAPVHDVARDAEVADDVSRPGAVVLKAGDARAARGTEVDRPDYLDVEVVEETAGALPVGDSAQMAEPTPLSVDGRSAVDEPAVDDDTADESELDTAELFAVRAGDRERAERADDEYEYVEDSSGLEPPEDPQDDHDAPASFIPGASRRRRFDTKTAAAVSARKYAFRKRMLMAMALVLVGSAVAAFEVTPLAWWLCGTATAVTVLYLAYLRRQTRIEEKVRRRRMHRMARARVGVENAHDRDYDVVPSRLRRPGAVVLEIDDEDPIFEHLDNAVPMRHYGWSRDLPRAVGQ</sequence>
<keyword evidence="2" id="KW-0472">Membrane</keyword>
<dbReference type="HOGENOM" id="CLU_037505_2_0_11"/>
<organism evidence="3 4">
    <name type="scientific">Mycobacterium kansasii ATCC 12478</name>
    <dbReference type="NCBI Taxonomy" id="557599"/>
    <lineage>
        <taxon>Bacteria</taxon>
        <taxon>Bacillati</taxon>
        <taxon>Actinomycetota</taxon>
        <taxon>Actinomycetes</taxon>
        <taxon>Mycobacteriales</taxon>
        <taxon>Mycobacteriaceae</taxon>
        <taxon>Mycobacterium</taxon>
    </lineage>
</organism>
<dbReference type="InterPro" id="IPR053779">
    <property type="entry name" value="GlpR"/>
</dbReference>
<evidence type="ECO:0000313" key="4">
    <source>
        <dbReference type="Proteomes" id="UP000017786"/>
    </source>
</evidence>
<protein>
    <submittedName>
        <fullName evidence="3">Membrane protein</fullName>
    </submittedName>
</protein>